<keyword evidence="4 6" id="KW-0472">Membrane</keyword>
<dbReference type="FunFam" id="1.20.1740.10:FF:000025">
    <property type="entry name" value="High-affinity methionine permease"/>
    <property type="match status" value="1"/>
</dbReference>
<keyword evidence="2 6" id="KW-0812">Transmembrane</keyword>
<dbReference type="GO" id="GO:0016020">
    <property type="term" value="C:membrane"/>
    <property type="evidence" value="ECO:0007669"/>
    <property type="project" value="UniProtKB-SubCell"/>
</dbReference>
<comment type="subcellular location">
    <subcellularLocation>
        <location evidence="1">Membrane</location>
        <topology evidence="1">Multi-pass membrane protein</topology>
    </subcellularLocation>
</comment>
<feature type="transmembrane region" description="Helical" evidence="6">
    <location>
        <begin position="206"/>
        <end position="231"/>
    </location>
</feature>
<dbReference type="Gene3D" id="1.20.1740.10">
    <property type="entry name" value="Amino acid/polyamine transporter I"/>
    <property type="match status" value="1"/>
</dbReference>
<feature type="transmembrane region" description="Helical" evidence="6">
    <location>
        <begin position="292"/>
        <end position="313"/>
    </location>
</feature>
<feature type="transmembrane region" description="Helical" evidence="6">
    <location>
        <begin position="500"/>
        <end position="524"/>
    </location>
</feature>
<name>A0A194W1A4_CYTMA</name>
<dbReference type="InterPro" id="IPR050598">
    <property type="entry name" value="AminoAcid_Transporter"/>
</dbReference>
<organism evidence="7 8">
    <name type="scientific">Cytospora mali</name>
    <name type="common">Apple Valsa canker fungus</name>
    <name type="synonym">Valsa mali</name>
    <dbReference type="NCBI Taxonomy" id="578113"/>
    <lineage>
        <taxon>Eukaryota</taxon>
        <taxon>Fungi</taxon>
        <taxon>Dikarya</taxon>
        <taxon>Ascomycota</taxon>
        <taxon>Pezizomycotina</taxon>
        <taxon>Sordariomycetes</taxon>
        <taxon>Sordariomycetidae</taxon>
        <taxon>Diaporthales</taxon>
        <taxon>Cytosporaceae</taxon>
        <taxon>Cytospora</taxon>
    </lineage>
</organism>
<reference evidence="7" key="1">
    <citation type="submission" date="2014-12" db="EMBL/GenBank/DDBJ databases">
        <title>Genome Sequence of Valsa Canker Pathogens Uncovers a Specific Adaption of Colonization on Woody Bark.</title>
        <authorList>
            <person name="Yin Z."/>
            <person name="Liu H."/>
            <person name="Gao X."/>
            <person name="Li Z."/>
            <person name="Song N."/>
            <person name="Ke X."/>
            <person name="Dai Q."/>
            <person name="Wu Y."/>
            <person name="Sun Y."/>
            <person name="Xu J.-R."/>
            <person name="Kang Z.K."/>
            <person name="Wang L."/>
            <person name="Huang L."/>
        </authorList>
    </citation>
    <scope>NUCLEOTIDE SEQUENCE [LARGE SCALE GENOMIC DNA]</scope>
    <source>
        <strain evidence="7">03-8</strain>
    </source>
</reference>
<feature type="transmembrane region" description="Helical" evidence="6">
    <location>
        <begin position="470"/>
        <end position="488"/>
    </location>
</feature>
<dbReference type="AlphaFoldDB" id="A0A194W1A4"/>
<feature type="transmembrane region" description="Helical" evidence="6">
    <location>
        <begin position="353"/>
        <end position="372"/>
    </location>
</feature>
<feature type="transmembrane region" description="Helical" evidence="6">
    <location>
        <begin position="63"/>
        <end position="83"/>
    </location>
</feature>
<dbReference type="Pfam" id="PF13520">
    <property type="entry name" value="AA_permease_2"/>
    <property type="match status" value="1"/>
</dbReference>
<evidence type="ECO:0000256" key="4">
    <source>
        <dbReference type="ARBA" id="ARBA00023136"/>
    </source>
</evidence>
<evidence type="ECO:0000256" key="3">
    <source>
        <dbReference type="ARBA" id="ARBA00022989"/>
    </source>
</evidence>
<protein>
    <submittedName>
        <fullName evidence="7">High-affinity methionine permease</fullName>
    </submittedName>
</protein>
<feature type="region of interest" description="Disordered" evidence="5">
    <location>
        <begin position="1"/>
        <end position="24"/>
    </location>
</feature>
<keyword evidence="3 6" id="KW-1133">Transmembrane helix</keyword>
<keyword evidence="8" id="KW-1185">Reference proteome</keyword>
<evidence type="ECO:0000313" key="8">
    <source>
        <dbReference type="Proteomes" id="UP000078559"/>
    </source>
</evidence>
<feature type="transmembrane region" description="Helical" evidence="6">
    <location>
        <begin position="402"/>
        <end position="421"/>
    </location>
</feature>
<evidence type="ECO:0000256" key="2">
    <source>
        <dbReference type="ARBA" id="ARBA00022692"/>
    </source>
</evidence>
<accession>A0A194W1A4</accession>
<dbReference type="GO" id="GO:0015179">
    <property type="term" value="F:L-amino acid transmembrane transporter activity"/>
    <property type="evidence" value="ECO:0007669"/>
    <property type="project" value="TreeGrafter"/>
</dbReference>
<feature type="region of interest" description="Disordered" evidence="5">
    <location>
        <begin position="563"/>
        <end position="590"/>
    </location>
</feature>
<feature type="transmembrane region" description="Helical" evidence="6">
    <location>
        <begin position="95"/>
        <end position="117"/>
    </location>
</feature>
<evidence type="ECO:0000256" key="1">
    <source>
        <dbReference type="ARBA" id="ARBA00004141"/>
    </source>
</evidence>
<dbReference type="SMR" id="A0A194W1A4"/>
<evidence type="ECO:0000256" key="6">
    <source>
        <dbReference type="SAM" id="Phobius"/>
    </source>
</evidence>
<feature type="transmembrane region" description="Helical" evidence="6">
    <location>
        <begin position="149"/>
        <end position="171"/>
    </location>
</feature>
<dbReference type="Proteomes" id="UP000078559">
    <property type="component" value="Chromosome 6"/>
</dbReference>
<gene>
    <name evidence="7" type="ORF">VM1G_06447</name>
</gene>
<proteinExistence type="predicted"/>
<dbReference type="PANTHER" id="PTHR11785:SF353">
    <property type="entry name" value="METHIONINE TRANSPORTER (EUROFUNG)"/>
    <property type="match status" value="1"/>
</dbReference>
<feature type="transmembrane region" description="Helical" evidence="6">
    <location>
        <begin position="433"/>
        <end position="450"/>
    </location>
</feature>
<sequence>MSSWRKPFSKRSAAPGVTGEEQEVSDGSLHYVQVDHAGNGSGPTYQEASGAPVEVDSPLGYDVGPVTIIFLNISMMIGTGVYSTPSTILKGAGSVGLSMIYWALGFVTAITSFSVYLEFASYFPNRSGSEVVYLEQAYPRPKWLFPTTFAFQSIALSFSSGNAIVLAEYLFATSGSSYTAWQLKGVAVAGYTVATLLVMANTRFSYWFSNGIGIVKVLTLVFIAITGLVVLGGHTKVENPLENFKDPFEGATTAYGLNSALYKIVFSYAGYTNAFNVVNEVKDPIKQIRRNGFISLSIVTTLYILANIAYFAAGKSYKSPLTLFPKQDLAAAKQIAASLFLENVFGTGRAVRGLNFLIALSSFGNLMAVLLGQSRMIRECGRQGVLPWPRFWASTKPLGTPLGPYFVKWLLTIIMILAPPAGDAFNFITDLQVYPSAFFSLMLSVGLYLVRWRRSRLNMPRPTFRAWDPVVIFTILLNLFLMVMPWYPPDSGPYGGDVSFWYATYVVAGIGILLACGAYYWLWVWGLPRARGYRIRQEILTLGNGAQSQKLVKVPVNELDAWDRTHDSSGRPLGPSPVETEDSQNSEVKGVRDVVATEKSAV</sequence>
<feature type="transmembrane region" description="Helical" evidence="6">
    <location>
        <begin position="183"/>
        <end position="200"/>
    </location>
</feature>
<dbReference type="EMBL" id="CM003103">
    <property type="protein sequence ID" value="KUI70306.1"/>
    <property type="molecule type" value="Genomic_DNA"/>
</dbReference>
<dbReference type="OrthoDB" id="5982228at2759"/>
<dbReference type="InterPro" id="IPR002293">
    <property type="entry name" value="AA/rel_permease1"/>
</dbReference>
<dbReference type="PANTHER" id="PTHR11785">
    <property type="entry name" value="AMINO ACID TRANSPORTER"/>
    <property type="match status" value="1"/>
</dbReference>
<evidence type="ECO:0000256" key="5">
    <source>
        <dbReference type="SAM" id="MobiDB-lite"/>
    </source>
</evidence>
<evidence type="ECO:0000313" key="7">
    <source>
        <dbReference type="EMBL" id="KUI70306.1"/>
    </source>
</evidence>